<reference evidence="2 3" key="1">
    <citation type="journal article" date="2017" name="Int. J. Syst. Evol. Microbiol.">
        <title>Arachidicoccus ginsenosidivorans sp. nov., with ginsenoside-converting activity isolated from ginseng cultivating soil.</title>
        <authorList>
            <person name="Siddiqi M.Z."/>
            <person name="Aslam Z."/>
            <person name="Im W.T."/>
        </authorList>
    </citation>
    <scope>NUCLEOTIDE SEQUENCE [LARGE SCALE GENOMIC DNA]</scope>
    <source>
        <strain evidence="2 3">Gsoil 809</strain>
    </source>
</reference>
<dbReference type="OrthoDB" id="675218at2"/>
<dbReference type="SUPFAM" id="SSF47413">
    <property type="entry name" value="lambda repressor-like DNA-binding domains"/>
    <property type="match status" value="1"/>
</dbReference>
<feature type="coiled-coil region" evidence="1">
    <location>
        <begin position="70"/>
        <end position="111"/>
    </location>
</feature>
<dbReference type="KEGG" id="agi:FSB73_22030"/>
<evidence type="ECO:0000313" key="2">
    <source>
        <dbReference type="EMBL" id="QEC73947.1"/>
    </source>
</evidence>
<dbReference type="AlphaFoldDB" id="A0A5B8VQQ2"/>
<dbReference type="EMBL" id="CP042434">
    <property type="protein sequence ID" value="QEC73947.1"/>
    <property type="molecule type" value="Genomic_DNA"/>
</dbReference>
<name>A0A5B8VQQ2_9BACT</name>
<gene>
    <name evidence="2" type="ORF">FSB73_22030</name>
</gene>
<evidence type="ECO:0000256" key="1">
    <source>
        <dbReference type="SAM" id="Coils"/>
    </source>
</evidence>
<proteinExistence type="predicted"/>
<dbReference type="Gene3D" id="1.10.260.40">
    <property type="entry name" value="lambda repressor-like DNA-binding domains"/>
    <property type="match status" value="1"/>
</dbReference>
<dbReference type="InterPro" id="IPR010982">
    <property type="entry name" value="Lambda_DNA-bd_dom_sf"/>
</dbReference>
<accession>A0A5B8VQQ2</accession>
<dbReference type="RefSeq" id="WP_146787347.1">
    <property type="nucleotide sequence ID" value="NZ_CP042434.1"/>
</dbReference>
<dbReference type="GO" id="GO:0003677">
    <property type="term" value="F:DNA binding"/>
    <property type="evidence" value="ECO:0007669"/>
    <property type="project" value="InterPro"/>
</dbReference>
<keyword evidence="1" id="KW-0175">Coiled coil</keyword>
<keyword evidence="3" id="KW-1185">Reference proteome</keyword>
<organism evidence="2 3">
    <name type="scientific">Arachidicoccus ginsenosidivorans</name>
    <dbReference type="NCBI Taxonomy" id="496057"/>
    <lineage>
        <taxon>Bacteria</taxon>
        <taxon>Pseudomonadati</taxon>
        <taxon>Bacteroidota</taxon>
        <taxon>Chitinophagia</taxon>
        <taxon>Chitinophagales</taxon>
        <taxon>Chitinophagaceae</taxon>
        <taxon>Arachidicoccus</taxon>
    </lineage>
</organism>
<protein>
    <submittedName>
        <fullName evidence="2">Uncharacterized protein</fullName>
    </submittedName>
</protein>
<evidence type="ECO:0000313" key="3">
    <source>
        <dbReference type="Proteomes" id="UP000321291"/>
    </source>
</evidence>
<sequence>MEVHIGEIIKELAKTNNKETTDIANYLSTSVSNIYSIYNRETIDVDKLKILSEYFKVNLFKYYLESEPLKAIADSEINQLKNEIAILKKQIIEKEETIKDKKNIIAFLEEKLNKMNSG</sequence>
<dbReference type="Proteomes" id="UP000321291">
    <property type="component" value="Chromosome"/>
</dbReference>